<dbReference type="AlphaFoldDB" id="A0A150Q808"/>
<evidence type="ECO:0000256" key="1">
    <source>
        <dbReference type="SAM" id="MobiDB-lite"/>
    </source>
</evidence>
<evidence type="ECO:0000313" key="4">
    <source>
        <dbReference type="Proteomes" id="UP000075260"/>
    </source>
</evidence>
<keyword evidence="2" id="KW-1133">Transmembrane helix</keyword>
<evidence type="ECO:0008006" key="5">
    <source>
        <dbReference type="Google" id="ProtNLM"/>
    </source>
</evidence>
<proteinExistence type="predicted"/>
<organism evidence="3 4">
    <name type="scientific">Sorangium cellulosum</name>
    <name type="common">Polyangium cellulosum</name>
    <dbReference type="NCBI Taxonomy" id="56"/>
    <lineage>
        <taxon>Bacteria</taxon>
        <taxon>Pseudomonadati</taxon>
        <taxon>Myxococcota</taxon>
        <taxon>Polyangia</taxon>
        <taxon>Polyangiales</taxon>
        <taxon>Polyangiaceae</taxon>
        <taxon>Sorangium</taxon>
    </lineage>
</organism>
<dbReference type="Pfam" id="PF03929">
    <property type="entry name" value="PepSY_TM"/>
    <property type="match status" value="1"/>
</dbReference>
<comment type="caution">
    <text evidence="3">The sequence shown here is derived from an EMBL/GenBank/DDBJ whole genome shotgun (WGS) entry which is preliminary data.</text>
</comment>
<dbReference type="EMBL" id="JEMA01000947">
    <property type="protein sequence ID" value="KYF64003.1"/>
    <property type="molecule type" value="Genomic_DNA"/>
</dbReference>
<name>A0A150Q808_SORCE</name>
<evidence type="ECO:0000256" key="2">
    <source>
        <dbReference type="SAM" id="Phobius"/>
    </source>
</evidence>
<keyword evidence="2" id="KW-0812">Transmembrane</keyword>
<keyword evidence="2" id="KW-0472">Membrane</keyword>
<dbReference type="Proteomes" id="UP000075260">
    <property type="component" value="Unassembled WGS sequence"/>
</dbReference>
<feature type="transmembrane region" description="Helical" evidence="2">
    <location>
        <begin position="298"/>
        <end position="319"/>
    </location>
</feature>
<protein>
    <recommendedName>
        <fullName evidence="5">Peptidase</fullName>
    </recommendedName>
</protein>
<feature type="compositionally biased region" description="Basic and acidic residues" evidence="1">
    <location>
        <begin position="1"/>
        <end position="12"/>
    </location>
</feature>
<dbReference type="InterPro" id="IPR005625">
    <property type="entry name" value="PepSY-ass_TM"/>
</dbReference>
<sequence>MTRAPDREDAMRGDAAPGPRSPRGPRPRPRYGALMKIVRRVHMYLGLLLFPWILMFGISGMLFNHPEIGRDIDRRHLSGEQVSALTGFQPWDPDALARRVVAQLNAGSPAPYTLDEDTSGSFSGWPLLAAPRGDGGRQVVILRLDDGSATVSSHAPEPAAPAPPFAGAAIDLPDHRMAAVQEQMKELLPRMGVEAKGPLRAHPKIAPELRFRMRDAEGRAWNVTYNLGTGRLDGRLDGGPGRPRLVEVLETLHKTHHFPVHGGMTWVWALFADITGLTLAVWALSGLVMWWQMKPTRVIGAVAVAAALALFAVVMSGTASDVLFGPAEKDGP</sequence>
<evidence type="ECO:0000313" key="3">
    <source>
        <dbReference type="EMBL" id="KYF64003.1"/>
    </source>
</evidence>
<feature type="transmembrane region" description="Helical" evidence="2">
    <location>
        <begin position="44"/>
        <end position="63"/>
    </location>
</feature>
<reference evidence="3 4" key="1">
    <citation type="submission" date="2014-02" db="EMBL/GenBank/DDBJ databases">
        <title>The small core and large imbalanced accessory genome model reveals a collaborative survival strategy of Sorangium cellulosum strains in nature.</title>
        <authorList>
            <person name="Han K."/>
            <person name="Peng R."/>
            <person name="Blom J."/>
            <person name="Li Y.-Z."/>
        </authorList>
    </citation>
    <scope>NUCLEOTIDE SEQUENCE [LARGE SCALE GENOMIC DNA]</scope>
    <source>
        <strain evidence="3 4">So0008-312</strain>
    </source>
</reference>
<gene>
    <name evidence="3" type="ORF">BE15_43865</name>
</gene>
<accession>A0A150Q808</accession>
<feature type="transmembrane region" description="Helical" evidence="2">
    <location>
        <begin position="266"/>
        <end position="291"/>
    </location>
</feature>
<feature type="region of interest" description="Disordered" evidence="1">
    <location>
        <begin position="1"/>
        <end position="29"/>
    </location>
</feature>
<dbReference type="OrthoDB" id="213240at2"/>